<protein>
    <recommendedName>
        <fullName evidence="1">VOC domain-containing protein</fullName>
    </recommendedName>
</protein>
<comment type="caution">
    <text evidence="2">The sequence shown here is derived from an EMBL/GenBank/DDBJ whole genome shotgun (WGS) entry which is preliminary data.</text>
</comment>
<dbReference type="CDD" id="cd07247">
    <property type="entry name" value="SgaA_N_like"/>
    <property type="match status" value="2"/>
</dbReference>
<accession>A0A7W6DF61</accession>
<dbReference type="InterPro" id="IPR029068">
    <property type="entry name" value="Glyas_Bleomycin-R_OHBP_Dase"/>
</dbReference>
<organism evidence="2 3">
    <name type="scientific">Sphingobium fontiphilum</name>
    <dbReference type="NCBI Taxonomy" id="944425"/>
    <lineage>
        <taxon>Bacteria</taxon>
        <taxon>Pseudomonadati</taxon>
        <taxon>Pseudomonadota</taxon>
        <taxon>Alphaproteobacteria</taxon>
        <taxon>Sphingomonadales</taxon>
        <taxon>Sphingomonadaceae</taxon>
        <taxon>Sphingobium</taxon>
    </lineage>
</organism>
<feature type="domain" description="VOC" evidence="1">
    <location>
        <begin position="141"/>
        <end position="261"/>
    </location>
</feature>
<evidence type="ECO:0000313" key="3">
    <source>
        <dbReference type="Proteomes" id="UP000552757"/>
    </source>
</evidence>
<dbReference type="Pfam" id="PF00903">
    <property type="entry name" value="Glyoxalase"/>
    <property type="match status" value="2"/>
</dbReference>
<dbReference type="Gene3D" id="3.10.180.10">
    <property type="entry name" value="2,3-Dihydroxybiphenyl 1,2-Dioxygenase, domain 1"/>
    <property type="match status" value="2"/>
</dbReference>
<gene>
    <name evidence="2" type="ORF">GGR44_001820</name>
</gene>
<keyword evidence="3" id="KW-1185">Reference proteome</keyword>
<dbReference type="SUPFAM" id="SSF54593">
    <property type="entry name" value="Glyoxalase/Bleomycin resistance protein/Dihydroxybiphenyl dioxygenase"/>
    <property type="match status" value="2"/>
</dbReference>
<sequence>MTDPNGRFFWYELMTSDPQGAIAFYSHVVGWTSAAFGGDVGYPYTIISGSAGPLGGIMAIPDDAKDCGMQPWWGGYIGSADVDADARRLTDAGGSVRRAPEDIAGVGRFAVIGDPGGATFMLMKGSSPEGMDAPPPMATGHVGWHELYSGAFDADLAFYTGQFGWTTGDAMDMGEMGQYQLFSQSGDADFEAMDGGMMARPAEMPMPLWLFYFVVTDIDAAVERVKAGGGTVLNGPMEVPGGAWIIQGLDPQGAMFALVGMRADAEKGA</sequence>
<name>A0A7W6DF61_9SPHN</name>
<dbReference type="PANTHER" id="PTHR33993:SF14">
    <property type="entry name" value="GB|AAF24581.1"/>
    <property type="match status" value="1"/>
</dbReference>
<reference evidence="2 3" key="1">
    <citation type="submission" date="2020-08" db="EMBL/GenBank/DDBJ databases">
        <title>Genomic Encyclopedia of Type Strains, Phase IV (KMG-IV): sequencing the most valuable type-strain genomes for metagenomic binning, comparative biology and taxonomic classification.</title>
        <authorList>
            <person name="Goeker M."/>
        </authorList>
    </citation>
    <scope>NUCLEOTIDE SEQUENCE [LARGE SCALE GENOMIC DNA]</scope>
    <source>
        <strain evidence="2 3">DSM 29348</strain>
    </source>
</reference>
<dbReference type="PROSITE" id="PS51819">
    <property type="entry name" value="VOC"/>
    <property type="match status" value="2"/>
</dbReference>
<dbReference type="InterPro" id="IPR004360">
    <property type="entry name" value="Glyas_Fos-R_dOase_dom"/>
</dbReference>
<dbReference type="EMBL" id="JACIEB010000003">
    <property type="protein sequence ID" value="MBB3982161.1"/>
    <property type="molecule type" value="Genomic_DNA"/>
</dbReference>
<evidence type="ECO:0000259" key="1">
    <source>
        <dbReference type="PROSITE" id="PS51819"/>
    </source>
</evidence>
<dbReference type="InterPro" id="IPR052164">
    <property type="entry name" value="Anthracycline_SecMetBiosynth"/>
</dbReference>
<feature type="domain" description="VOC" evidence="1">
    <location>
        <begin position="7"/>
        <end position="125"/>
    </location>
</feature>
<evidence type="ECO:0000313" key="2">
    <source>
        <dbReference type="EMBL" id="MBB3982161.1"/>
    </source>
</evidence>
<dbReference type="PANTHER" id="PTHR33993">
    <property type="entry name" value="GLYOXALASE-RELATED"/>
    <property type="match status" value="1"/>
</dbReference>
<proteinExistence type="predicted"/>
<dbReference type="InterPro" id="IPR037523">
    <property type="entry name" value="VOC_core"/>
</dbReference>
<dbReference type="RefSeq" id="WP_183955289.1">
    <property type="nucleotide sequence ID" value="NZ_JACIEB010000003.1"/>
</dbReference>
<dbReference type="AlphaFoldDB" id="A0A7W6DF61"/>
<dbReference type="Proteomes" id="UP000552757">
    <property type="component" value="Unassembled WGS sequence"/>
</dbReference>